<organism evidence="7 8">
    <name type="scientific">Gigaspora margarita</name>
    <dbReference type="NCBI Taxonomy" id="4874"/>
    <lineage>
        <taxon>Eukaryota</taxon>
        <taxon>Fungi</taxon>
        <taxon>Fungi incertae sedis</taxon>
        <taxon>Mucoromycota</taxon>
        <taxon>Glomeromycotina</taxon>
        <taxon>Glomeromycetes</taxon>
        <taxon>Diversisporales</taxon>
        <taxon>Gigasporaceae</taxon>
        <taxon>Gigaspora</taxon>
    </lineage>
</organism>
<gene>
    <name evidence="7" type="ORF">GMARGA_LOCUS28008</name>
</gene>
<dbReference type="PANTHER" id="PTHR46481">
    <property type="entry name" value="ZINC FINGER BED DOMAIN-CONTAINING PROTEIN 4"/>
    <property type="match status" value="1"/>
</dbReference>
<keyword evidence="2" id="KW-0479">Metal-binding</keyword>
<keyword evidence="5" id="KW-0539">Nucleus</keyword>
<dbReference type="Proteomes" id="UP000789901">
    <property type="component" value="Unassembled WGS sequence"/>
</dbReference>
<evidence type="ECO:0000256" key="4">
    <source>
        <dbReference type="ARBA" id="ARBA00022833"/>
    </source>
</evidence>
<sequence>TDNQIQYCKICVKEYEKTCKQPYLYTKSNGSTGHLTYHLHDKHNITASNYKEHLDSSQEEGLKQVNNIHQCFKNIQAFFWLPKQAQRLRETQINTASTSSQGINSNNESINPLEVLTDSKTCWNLAYLAWKRISELHPIMHSLAVSLQLKPDTMSKKDGEKLDQLCLNSVEKKYFKITRHFSGSKYPTINLIYPYVQSSDDNTSISSGNENSILSILKLLPFTTNDERKNIETQLRAKLAELESQFNQNNTNDKVTIITEKEECNSLTANENELTRYLKEQIAHKNQDSLMWWKERRTNFLLLCQLARKYLSISAMLFPFECLFFDAGAHITARRTHLELDL</sequence>
<evidence type="ECO:0000313" key="7">
    <source>
        <dbReference type="EMBL" id="CAG8822117.1"/>
    </source>
</evidence>
<evidence type="ECO:0000256" key="1">
    <source>
        <dbReference type="ARBA" id="ARBA00004123"/>
    </source>
</evidence>
<dbReference type="PANTHER" id="PTHR46481:SF10">
    <property type="entry name" value="ZINC FINGER BED DOMAIN-CONTAINING PROTEIN 39"/>
    <property type="match status" value="1"/>
</dbReference>
<keyword evidence="8" id="KW-1185">Reference proteome</keyword>
<keyword evidence="3" id="KW-0863">Zinc-finger</keyword>
<comment type="subcellular location">
    <subcellularLocation>
        <location evidence="1">Nucleus</location>
    </subcellularLocation>
</comment>
<feature type="non-terminal residue" evidence="7">
    <location>
        <position position="1"/>
    </location>
</feature>
<feature type="domain" description="HAT C-terminal dimerisation" evidence="6">
    <location>
        <begin position="273"/>
        <end position="339"/>
    </location>
</feature>
<dbReference type="SUPFAM" id="SSF53098">
    <property type="entry name" value="Ribonuclease H-like"/>
    <property type="match status" value="1"/>
</dbReference>
<keyword evidence="4" id="KW-0862">Zinc</keyword>
<proteinExistence type="predicted"/>
<comment type="caution">
    <text evidence="7">The sequence shown here is derived from an EMBL/GenBank/DDBJ whole genome shotgun (WGS) entry which is preliminary data.</text>
</comment>
<dbReference type="InterPro" id="IPR052035">
    <property type="entry name" value="ZnF_BED_domain_contain"/>
</dbReference>
<evidence type="ECO:0000256" key="5">
    <source>
        <dbReference type="ARBA" id="ARBA00023242"/>
    </source>
</evidence>
<evidence type="ECO:0000256" key="3">
    <source>
        <dbReference type="ARBA" id="ARBA00022771"/>
    </source>
</evidence>
<accession>A0ABN7W8Q2</accession>
<evidence type="ECO:0000256" key="2">
    <source>
        <dbReference type="ARBA" id="ARBA00022723"/>
    </source>
</evidence>
<dbReference type="InterPro" id="IPR008906">
    <property type="entry name" value="HATC_C_dom"/>
</dbReference>
<protein>
    <submittedName>
        <fullName evidence="7">16892_t:CDS:1</fullName>
    </submittedName>
</protein>
<dbReference type="EMBL" id="CAJVQB010035126">
    <property type="protein sequence ID" value="CAG8822117.1"/>
    <property type="molecule type" value="Genomic_DNA"/>
</dbReference>
<reference evidence="7 8" key="1">
    <citation type="submission" date="2021-06" db="EMBL/GenBank/DDBJ databases">
        <authorList>
            <person name="Kallberg Y."/>
            <person name="Tangrot J."/>
            <person name="Rosling A."/>
        </authorList>
    </citation>
    <scope>NUCLEOTIDE SEQUENCE [LARGE SCALE GENOMIC DNA]</scope>
    <source>
        <strain evidence="7 8">120-4 pot B 10/14</strain>
    </source>
</reference>
<feature type="non-terminal residue" evidence="7">
    <location>
        <position position="342"/>
    </location>
</feature>
<evidence type="ECO:0000313" key="8">
    <source>
        <dbReference type="Proteomes" id="UP000789901"/>
    </source>
</evidence>
<dbReference type="Pfam" id="PF05699">
    <property type="entry name" value="Dimer_Tnp_hAT"/>
    <property type="match status" value="1"/>
</dbReference>
<name>A0ABN7W8Q2_GIGMA</name>
<evidence type="ECO:0000259" key="6">
    <source>
        <dbReference type="Pfam" id="PF05699"/>
    </source>
</evidence>
<dbReference type="InterPro" id="IPR012337">
    <property type="entry name" value="RNaseH-like_sf"/>
</dbReference>